<reference evidence="2 3" key="1">
    <citation type="journal article" date="2023" name="bioRxiv">
        <title>High-quality genome assemblies of four members of thePodospora anserinaspecies complex.</title>
        <authorList>
            <person name="Ament-Velasquez S.L."/>
            <person name="Vogan A.A."/>
            <person name="Wallerman O."/>
            <person name="Hartmann F."/>
            <person name="Gautier V."/>
            <person name="Silar P."/>
            <person name="Giraud T."/>
            <person name="Johannesson H."/>
        </authorList>
    </citation>
    <scope>NUCLEOTIDE SEQUENCE [LARGE SCALE GENOMIC DNA]</scope>
    <source>
        <strain evidence="2 3">CBS 112042</strain>
    </source>
</reference>
<dbReference type="RefSeq" id="XP_062735927.1">
    <property type="nucleotide sequence ID" value="XM_062873265.1"/>
</dbReference>
<sequence>MHAAIRMKPAVSRTMTLGIRPYASRAKGARQGAKSAASSLNRTSDQQAQHMEFTSNRSIFGPSTHTTGTTANRHFPSSAASPIDERARSFYSTVIYHGQTPNSDYEFDESQVFGSEVKVNPTQSEANVAADRGDIDPLPQGMHHTILMGAGEAGGRPTEAEEDVHADLYMDDPLRGRNY</sequence>
<evidence type="ECO:0000256" key="1">
    <source>
        <dbReference type="SAM" id="MobiDB-lite"/>
    </source>
</evidence>
<keyword evidence="3" id="KW-1185">Reference proteome</keyword>
<name>A0ABR0FSK5_9PEZI</name>
<evidence type="ECO:0000313" key="3">
    <source>
        <dbReference type="Proteomes" id="UP001322138"/>
    </source>
</evidence>
<dbReference type="EMBL" id="JAFFGZ010000003">
    <property type="protein sequence ID" value="KAK4646951.1"/>
    <property type="molecule type" value="Genomic_DNA"/>
</dbReference>
<organism evidence="2 3">
    <name type="scientific">Podospora bellae-mahoneyi</name>
    <dbReference type="NCBI Taxonomy" id="2093777"/>
    <lineage>
        <taxon>Eukaryota</taxon>
        <taxon>Fungi</taxon>
        <taxon>Dikarya</taxon>
        <taxon>Ascomycota</taxon>
        <taxon>Pezizomycotina</taxon>
        <taxon>Sordariomycetes</taxon>
        <taxon>Sordariomycetidae</taxon>
        <taxon>Sordariales</taxon>
        <taxon>Podosporaceae</taxon>
        <taxon>Podospora</taxon>
    </lineage>
</organism>
<proteinExistence type="predicted"/>
<dbReference type="GeneID" id="87892747"/>
<feature type="compositionally biased region" description="Polar residues" evidence="1">
    <location>
        <begin position="36"/>
        <end position="72"/>
    </location>
</feature>
<gene>
    <name evidence="2" type="ORF">QC761_100200</name>
</gene>
<dbReference type="Proteomes" id="UP001322138">
    <property type="component" value="Unassembled WGS sequence"/>
</dbReference>
<evidence type="ECO:0000313" key="2">
    <source>
        <dbReference type="EMBL" id="KAK4646951.1"/>
    </source>
</evidence>
<protein>
    <submittedName>
        <fullName evidence="2">Uncharacterized protein</fullName>
    </submittedName>
</protein>
<feature type="region of interest" description="Disordered" evidence="1">
    <location>
        <begin position="23"/>
        <end position="81"/>
    </location>
</feature>
<accession>A0ABR0FSK5</accession>
<comment type="caution">
    <text evidence="2">The sequence shown here is derived from an EMBL/GenBank/DDBJ whole genome shotgun (WGS) entry which is preliminary data.</text>
</comment>